<feature type="non-terminal residue" evidence="1">
    <location>
        <position position="163"/>
    </location>
</feature>
<protein>
    <submittedName>
        <fullName evidence="1">Uncharacterized protein</fullName>
    </submittedName>
</protein>
<evidence type="ECO:0000313" key="2">
    <source>
        <dbReference type="Proteomes" id="UP000070444"/>
    </source>
</evidence>
<reference evidence="1 2" key="1">
    <citation type="journal article" date="2015" name="Genome Biol. Evol.">
        <title>Phylogenomic analyses indicate that early fungi evolved digesting cell walls of algal ancestors of land plants.</title>
        <authorList>
            <person name="Chang Y."/>
            <person name="Wang S."/>
            <person name="Sekimoto S."/>
            <person name="Aerts A.L."/>
            <person name="Choi C."/>
            <person name="Clum A."/>
            <person name="LaButti K.M."/>
            <person name="Lindquist E.A."/>
            <person name="Yee Ngan C."/>
            <person name="Ohm R.A."/>
            <person name="Salamov A.A."/>
            <person name="Grigoriev I.V."/>
            <person name="Spatafora J.W."/>
            <person name="Berbee M.L."/>
        </authorList>
    </citation>
    <scope>NUCLEOTIDE SEQUENCE [LARGE SCALE GENOMIC DNA]</scope>
    <source>
        <strain evidence="1 2">NRRL 28638</strain>
    </source>
</reference>
<dbReference type="EMBL" id="KQ964668">
    <property type="protein sequence ID" value="KXN67024.1"/>
    <property type="molecule type" value="Genomic_DNA"/>
</dbReference>
<organism evidence="1 2">
    <name type="scientific">Conidiobolus coronatus (strain ATCC 28846 / CBS 209.66 / NRRL 28638)</name>
    <name type="common">Delacroixia coronata</name>
    <dbReference type="NCBI Taxonomy" id="796925"/>
    <lineage>
        <taxon>Eukaryota</taxon>
        <taxon>Fungi</taxon>
        <taxon>Fungi incertae sedis</taxon>
        <taxon>Zoopagomycota</taxon>
        <taxon>Entomophthoromycotina</taxon>
        <taxon>Entomophthoromycetes</taxon>
        <taxon>Entomophthorales</taxon>
        <taxon>Ancylistaceae</taxon>
        <taxon>Conidiobolus</taxon>
    </lineage>
</organism>
<name>A0A137NWM6_CONC2</name>
<accession>A0A137NWM6</accession>
<gene>
    <name evidence="1" type="ORF">CONCODRAFT_80309</name>
</gene>
<dbReference type="AlphaFoldDB" id="A0A137NWM6"/>
<evidence type="ECO:0000313" key="1">
    <source>
        <dbReference type="EMBL" id="KXN67024.1"/>
    </source>
</evidence>
<proteinExistence type="predicted"/>
<sequence>MTFQKTFIINNKSNTENKIYSLTGLSSNYEFNLESTKSSKLCTEEEGGELITCKQVNSWWSSEIEITLPNPINQNIIHFSKQSNAKSFKVQGSLKQNVEVDWRWKFDSETTSYELIDREHRVLADIVDFTLKKKCRGKLRITDSLSDDVEHLILTSACLIWSI</sequence>
<keyword evidence="2" id="KW-1185">Reference proteome</keyword>
<dbReference type="Proteomes" id="UP000070444">
    <property type="component" value="Unassembled WGS sequence"/>
</dbReference>